<protein>
    <submittedName>
        <fullName evidence="1">Uncharacterized protein</fullName>
    </submittedName>
</protein>
<accession>X0RP90</accession>
<organism evidence="1">
    <name type="scientific">marine sediment metagenome</name>
    <dbReference type="NCBI Taxonomy" id="412755"/>
    <lineage>
        <taxon>unclassified sequences</taxon>
        <taxon>metagenomes</taxon>
        <taxon>ecological metagenomes</taxon>
    </lineage>
</organism>
<reference evidence="1" key="1">
    <citation type="journal article" date="2014" name="Front. Microbiol.">
        <title>High frequency of phylogenetically diverse reductive dehalogenase-homologous genes in deep subseafloor sedimentary metagenomes.</title>
        <authorList>
            <person name="Kawai M."/>
            <person name="Futagami T."/>
            <person name="Toyoda A."/>
            <person name="Takaki Y."/>
            <person name="Nishi S."/>
            <person name="Hori S."/>
            <person name="Arai W."/>
            <person name="Tsubouchi T."/>
            <person name="Morono Y."/>
            <person name="Uchiyama I."/>
            <person name="Ito T."/>
            <person name="Fujiyama A."/>
            <person name="Inagaki F."/>
            <person name="Takami H."/>
        </authorList>
    </citation>
    <scope>NUCLEOTIDE SEQUENCE</scope>
    <source>
        <strain evidence="1">Expedition CK06-06</strain>
    </source>
</reference>
<sequence length="206" mass="23628">MSELKKMSEYQRSQYYAKSKAKSTKVLKESDTIIKILPLLDPLLDAIEPLENSPMFRQKIKQHGKAFKIELNHALSVLNNSEDDTQKQAFAVMDQVEKVDELIKNTHVSKYGMLITILETFHDVDDADVNSFIKNIVTRQYATLKEFHIDKKIITKMKKVMPLVEDIALIQVAQQISKDQLLNTKGFGEESIKVLNEVFNSSGIKW</sequence>
<comment type="caution">
    <text evidence="1">The sequence shown here is derived from an EMBL/GenBank/DDBJ whole genome shotgun (WGS) entry which is preliminary data.</text>
</comment>
<dbReference type="EMBL" id="BARS01009155">
    <property type="protein sequence ID" value="GAF70598.1"/>
    <property type="molecule type" value="Genomic_DNA"/>
</dbReference>
<dbReference type="AlphaFoldDB" id="X0RP90"/>
<gene>
    <name evidence="1" type="ORF">S01H1_17272</name>
</gene>
<evidence type="ECO:0000313" key="1">
    <source>
        <dbReference type="EMBL" id="GAF70598.1"/>
    </source>
</evidence>
<proteinExistence type="predicted"/>
<name>X0RP90_9ZZZZ</name>